<reference evidence="2 3" key="1">
    <citation type="submission" date="2019-06" db="EMBL/GenBank/DDBJ databases">
        <title>Genomics analysis of Aphanomyces spp. identifies a new class of oomycete effector associated with host adaptation.</title>
        <authorList>
            <person name="Gaulin E."/>
        </authorList>
    </citation>
    <scope>NUCLEOTIDE SEQUENCE [LARGE SCALE GENOMIC DNA]</scope>
    <source>
        <strain evidence="2 3">E</strain>
    </source>
</reference>
<protein>
    <recommendedName>
        <fullName evidence="1">Tc1-like transposase DDE domain-containing protein</fullName>
    </recommendedName>
</protein>
<dbReference type="GO" id="GO:0003676">
    <property type="term" value="F:nucleic acid binding"/>
    <property type="evidence" value="ECO:0007669"/>
    <property type="project" value="InterPro"/>
</dbReference>
<dbReference type="Pfam" id="PF13358">
    <property type="entry name" value="DDE_3"/>
    <property type="match status" value="1"/>
</dbReference>
<evidence type="ECO:0000313" key="2">
    <source>
        <dbReference type="EMBL" id="KAF0704367.1"/>
    </source>
</evidence>
<name>A0A6A4YZA9_APHAT</name>
<dbReference type="PANTHER" id="PTHR23022:SF129">
    <property type="entry name" value="TRANSPOSABLE ELEMENT TC3 TRANSPOSASE"/>
    <property type="match status" value="1"/>
</dbReference>
<dbReference type="Proteomes" id="UP000469452">
    <property type="component" value="Unassembled WGS sequence"/>
</dbReference>
<dbReference type="VEuPathDB" id="FungiDB:H257_14797"/>
<dbReference type="InterPro" id="IPR052338">
    <property type="entry name" value="Transposase_5"/>
</dbReference>
<comment type="caution">
    <text evidence="2">The sequence shown here is derived from an EMBL/GenBank/DDBJ whole genome shotgun (WGS) entry which is preliminary data.</text>
</comment>
<dbReference type="Gene3D" id="3.30.420.10">
    <property type="entry name" value="Ribonuclease H-like superfamily/Ribonuclease H"/>
    <property type="match status" value="1"/>
</dbReference>
<dbReference type="EMBL" id="VJMI01020440">
    <property type="protein sequence ID" value="KAF0704367.1"/>
    <property type="molecule type" value="Genomic_DNA"/>
</dbReference>
<sequence length="331" mass="37962">MGRAVQLTEYEQGSALAFWKAEWSVKRIAATLGRSRNVVASFHRSPDTYGTNYITPKATKVTERAHRQLVKHASTTGCSARQLKAHVPLDVSLRTYQRILHQTVFLKYTKRQHAPKLLQRHKDARLKYAEGHLTKPAEWDNVVWSDEKKFNLDGPDGFQFYWHDLRHEKDQFFTRHSGGGSCMVWAAFSCHGKSEIAFLEGSQTGDKYIDTLSNFLFPFGHEMYGGRIVFMQDNASIHRAKPVMEFLDEQDVVIFDHPALSSDLNPIENVWGVLARQVYLNGKQFVSVDDLKVAIKREWGKISQNYLQDLVKSMPKRCVRVIQAKGGKTKY</sequence>
<dbReference type="PANTHER" id="PTHR23022">
    <property type="entry name" value="TRANSPOSABLE ELEMENT-RELATED"/>
    <property type="match status" value="1"/>
</dbReference>
<feature type="domain" description="Tc1-like transposase DDE" evidence="1">
    <location>
        <begin position="142"/>
        <end position="291"/>
    </location>
</feature>
<dbReference type="InterPro" id="IPR036397">
    <property type="entry name" value="RNaseH_sf"/>
</dbReference>
<dbReference type="InterPro" id="IPR038717">
    <property type="entry name" value="Tc1-like_DDE_dom"/>
</dbReference>
<proteinExistence type="predicted"/>
<dbReference type="AlphaFoldDB" id="A0A6A4YZA9"/>
<dbReference type="Gene3D" id="1.10.10.60">
    <property type="entry name" value="Homeodomain-like"/>
    <property type="match status" value="1"/>
</dbReference>
<evidence type="ECO:0000313" key="3">
    <source>
        <dbReference type="Proteomes" id="UP000469452"/>
    </source>
</evidence>
<evidence type="ECO:0000259" key="1">
    <source>
        <dbReference type="Pfam" id="PF13358"/>
    </source>
</evidence>
<accession>A0A6A4YZA9</accession>
<gene>
    <name evidence="2" type="ORF">AaE_014975</name>
</gene>
<organism evidence="2 3">
    <name type="scientific">Aphanomyces astaci</name>
    <name type="common">Crayfish plague agent</name>
    <dbReference type="NCBI Taxonomy" id="112090"/>
    <lineage>
        <taxon>Eukaryota</taxon>
        <taxon>Sar</taxon>
        <taxon>Stramenopiles</taxon>
        <taxon>Oomycota</taxon>
        <taxon>Saprolegniomycetes</taxon>
        <taxon>Saprolegniales</taxon>
        <taxon>Verrucalvaceae</taxon>
        <taxon>Aphanomyces</taxon>
    </lineage>
</organism>